<dbReference type="AlphaFoldDB" id="A0A0D8ZKW9"/>
<evidence type="ECO:0000313" key="1">
    <source>
        <dbReference type="EMBL" id="KJH69483.1"/>
    </source>
</evidence>
<comment type="caution">
    <text evidence="1">The sequence shown here is derived from an EMBL/GenBank/DDBJ whole genome shotgun (WGS) entry which is preliminary data.</text>
</comment>
<dbReference type="EMBL" id="JYON01000042">
    <property type="protein sequence ID" value="KJH69483.1"/>
    <property type="molecule type" value="Genomic_DNA"/>
</dbReference>
<dbReference type="STRING" id="1618023.UH38_23550"/>
<protein>
    <submittedName>
        <fullName evidence="1">Uncharacterized protein</fullName>
    </submittedName>
</protein>
<accession>A0A0D8ZKW9</accession>
<reference evidence="1 2" key="1">
    <citation type="submission" date="2015-02" db="EMBL/GenBank/DDBJ databases">
        <title>Draft genome of a novel marine cyanobacterium (Chroococcales) isolated from South Atlantic Ocean.</title>
        <authorList>
            <person name="Rigonato J."/>
            <person name="Alvarenga D.O."/>
            <person name="Branco L.H."/>
            <person name="Varani A.M."/>
            <person name="Brandini F.P."/>
            <person name="Fiore M.F."/>
        </authorList>
    </citation>
    <scope>NUCLEOTIDE SEQUENCE [LARGE SCALE GENOMIC DNA]</scope>
    <source>
        <strain evidence="1 2">CENA595</strain>
    </source>
</reference>
<name>A0A0D8ZKW9_9CYAN</name>
<dbReference type="Proteomes" id="UP000032452">
    <property type="component" value="Unassembled WGS sequence"/>
</dbReference>
<organism evidence="1 2">
    <name type="scientific">Aliterella atlantica CENA595</name>
    <dbReference type="NCBI Taxonomy" id="1618023"/>
    <lineage>
        <taxon>Bacteria</taxon>
        <taxon>Bacillati</taxon>
        <taxon>Cyanobacteriota</taxon>
        <taxon>Cyanophyceae</taxon>
        <taxon>Chroococcidiopsidales</taxon>
        <taxon>Aliterellaceae</taxon>
        <taxon>Aliterella</taxon>
    </lineage>
</organism>
<dbReference type="RefSeq" id="WP_045057154.1">
    <property type="nucleotide sequence ID" value="NZ_CAWMDP010000052.1"/>
</dbReference>
<evidence type="ECO:0000313" key="2">
    <source>
        <dbReference type="Proteomes" id="UP000032452"/>
    </source>
</evidence>
<sequence length="71" mass="8385">MTEQPQPPSLEKVKQTAAKMQEICKRWDALIAVTDYMIGELEEQIRKQPNEIYRLKRAKQLLNIETEEVIK</sequence>
<dbReference type="OrthoDB" id="574440at2"/>
<gene>
    <name evidence="1" type="ORF">UH38_23550</name>
</gene>
<proteinExistence type="predicted"/>
<keyword evidence="2" id="KW-1185">Reference proteome</keyword>